<dbReference type="InterPro" id="IPR044668">
    <property type="entry name" value="PuuD-like"/>
</dbReference>
<gene>
    <name evidence="6" type="ORF">A5892_03645</name>
</gene>
<dbReference type="AlphaFoldDB" id="A0A172YBP5"/>
<proteinExistence type="inferred from homology"/>
<dbReference type="GO" id="GO:0033969">
    <property type="term" value="F:gamma-glutamyl-gamma-aminobutyrate hydrolase activity"/>
    <property type="evidence" value="ECO:0007669"/>
    <property type="project" value="UniProtKB-EC"/>
</dbReference>
<comment type="function">
    <text evidence="3">Involved in the breakdown of putrescine via hydrolysis of the gamma-glutamyl linkage of gamma-glutamyl-gamma-aminobutyrate.</text>
</comment>
<evidence type="ECO:0000313" key="6">
    <source>
        <dbReference type="EMBL" id="ANF56669.1"/>
    </source>
</evidence>
<evidence type="ECO:0000256" key="3">
    <source>
        <dbReference type="ARBA" id="ARBA00055068"/>
    </source>
</evidence>
<dbReference type="Pfam" id="PF07722">
    <property type="entry name" value="Peptidase_C26"/>
    <property type="match status" value="1"/>
</dbReference>
<dbReference type="STRING" id="376489.A5892_03645"/>
<keyword evidence="7" id="KW-1185">Reference proteome</keyword>
<reference evidence="6 7" key="1">
    <citation type="submission" date="2016-04" db="EMBL/GenBank/DDBJ databases">
        <title>Complete Genome Sequence of Halotalea alkalilenta IHB B 13600.</title>
        <authorList>
            <person name="Swarnkar M.K."/>
            <person name="Sharma A."/>
            <person name="Kaushal K."/>
            <person name="Soni R."/>
            <person name="Rana S."/>
            <person name="Singh A.K."/>
            <person name="Gulati A."/>
        </authorList>
    </citation>
    <scope>NUCLEOTIDE SEQUENCE [LARGE SCALE GENOMIC DNA]</scope>
    <source>
        <strain evidence="6 7">IHB B 13600</strain>
    </source>
</reference>
<comment type="similarity">
    <text evidence="1">Belongs to the peptidase C26 family.</text>
</comment>
<dbReference type="KEGG" id="haa:A5892_03645"/>
<dbReference type="GO" id="GO:0006598">
    <property type="term" value="P:polyamine catabolic process"/>
    <property type="evidence" value="ECO:0007669"/>
    <property type="project" value="TreeGrafter"/>
</dbReference>
<comment type="pathway">
    <text evidence="4">Amine and polyamine degradation; putrescine degradation; 4-aminobutanoate from putrescine: step 4/4.</text>
</comment>
<accession>A0A172YBP5</accession>
<dbReference type="PANTHER" id="PTHR43235">
    <property type="entry name" value="GLUTAMINE AMIDOTRANSFERASE PB2B2.05-RELATED"/>
    <property type="match status" value="1"/>
</dbReference>
<dbReference type="EMBL" id="CP015243">
    <property type="protein sequence ID" value="ANF56669.1"/>
    <property type="molecule type" value="Genomic_DNA"/>
</dbReference>
<dbReference type="InterPro" id="IPR011697">
    <property type="entry name" value="Peptidase_C26"/>
</dbReference>
<dbReference type="Proteomes" id="UP000077875">
    <property type="component" value="Chromosome"/>
</dbReference>
<dbReference type="Gene3D" id="3.40.50.880">
    <property type="match status" value="1"/>
</dbReference>
<dbReference type="InterPro" id="IPR029062">
    <property type="entry name" value="Class_I_gatase-like"/>
</dbReference>
<dbReference type="NCBIfam" id="NF008471">
    <property type="entry name" value="PRK11366.1"/>
    <property type="match status" value="1"/>
</dbReference>
<dbReference type="GO" id="GO:0005829">
    <property type="term" value="C:cytosol"/>
    <property type="evidence" value="ECO:0007669"/>
    <property type="project" value="TreeGrafter"/>
</dbReference>
<sequence>MEEISSAPIIGVVADRGLHGGQPSQTVMEKYLEAVSLAGGVPLILPQGLADSPAALASAMAVLDGILLPGSASNIEPYHYASGEADQDTQPEAHADPGRDRLAFALIDLALASAMPLFGICRGMQELVVRTGGALHRRLFELSGFQEHREDEGKALEVRYAPAHDVELIPGGLCSELFPETRRFWVNSLHGQGVARLGEGVRIECRACDGLVEAISVASHPFALGVQWHPEWNSRDYELSRRLFDTFIQHARAYRDAYLERRSTPR</sequence>
<keyword evidence="6" id="KW-0378">Hydrolase</keyword>
<protein>
    <recommendedName>
        <fullName evidence="5">gamma-glutamyl-gamma-aminobutyrate hydrolase</fullName>
        <ecNumber evidence="5">3.5.1.94</ecNumber>
    </recommendedName>
</protein>
<dbReference type="SUPFAM" id="SSF52317">
    <property type="entry name" value="Class I glutamine amidotransferase-like"/>
    <property type="match status" value="1"/>
</dbReference>
<organism evidence="6 7">
    <name type="scientific">Halotalea alkalilenta</name>
    <dbReference type="NCBI Taxonomy" id="376489"/>
    <lineage>
        <taxon>Bacteria</taxon>
        <taxon>Pseudomonadati</taxon>
        <taxon>Pseudomonadota</taxon>
        <taxon>Gammaproteobacteria</taxon>
        <taxon>Oceanospirillales</taxon>
        <taxon>Halomonadaceae</taxon>
        <taxon>Halotalea</taxon>
    </lineage>
</organism>
<dbReference type="EC" id="3.5.1.94" evidence="5"/>
<evidence type="ECO:0000256" key="4">
    <source>
        <dbReference type="ARBA" id="ARBA00060634"/>
    </source>
</evidence>
<evidence type="ECO:0000256" key="1">
    <source>
        <dbReference type="ARBA" id="ARBA00011083"/>
    </source>
</evidence>
<dbReference type="PANTHER" id="PTHR43235:SF1">
    <property type="entry name" value="GLUTAMINE AMIDOTRANSFERASE PB2B2.05-RELATED"/>
    <property type="match status" value="1"/>
</dbReference>
<dbReference type="PROSITE" id="PS51273">
    <property type="entry name" value="GATASE_TYPE_1"/>
    <property type="match status" value="1"/>
</dbReference>
<dbReference type="CDD" id="cd01745">
    <property type="entry name" value="GATase1_2"/>
    <property type="match status" value="1"/>
</dbReference>
<dbReference type="FunFam" id="3.40.50.880:FF:000030">
    <property type="entry name" value="Gamma-glutamyl-gamma-aminobutyrate hydrolase PuuD"/>
    <property type="match status" value="1"/>
</dbReference>
<comment type="catalytic activity">
    <reaction evidence="2">
        <text>4-(gamma-L-glutamylamino)butanoate + H2O = 4-aminobutanoate + L-glutamate</text>
        <dbReference type="Rhea" id="RHEA:19737"/>
        <dbReference type="ChEBI" id="CHEBI:15377"/>
        <dbReference type="ChEBI" id="CHEBI:29985"/>
        <dbReference type="ChEBI" id="CHEBI:58800"/>
        <dbReference type="ChEBI" id="CHEBI:59888"/>
        <dbReference type="EC" id="3.5.1.94"/>
    </reaction>
</comment>
<evidence type="ECO:0000313" key="7">
    <source>
        <dbReference type="Proteomes" id="UP000077875"/>
    </source>
</evidence>
<evidence type="ECO:0000256" key="2">
    <source>
        <dbReference type="ARBA" id="ARBA00052718"/>
    </source>
</evidence>
<dbReference type="RefSeq" id="WP_064121646.1">
    <property type="nucleotide sequence ID" value="NZ_CP015243.1"/>
</dbReference>
<evidence type="ECO:0000256" key="5">
    <source>
        <dbReference type="ARBA" id="ARBA00066788"/>
    </source>
</evidence>
<name>A0A172YBP5_9GAMM</name>